<dbReference type="Pfam" id="PF05795">
    <property type="entry name" value="Plasmodium_Vir"/>
    <property type="match status" value="1"/>
</dbReference>
<dbReference type="RefSeq" id="XP_001612472.1">
    <property type="nucleotide sequence ID" value="XM_001612422.1"/>
</dbReference>
<organism evidence="1 2">
    <name type="scientific">Plasmodium vivax (strain Salvador I)</name>
    <dbReference type="NCBI Taxonomy" id="126793"/>
    <lineage>
        <taxon>Eukaryota</taxon>
        <taxon>Sar</taxon>
        <taxon>Alveolata</taxon>
        <taxon>Apicomplexa</taxon>
        <taxon>Aconoidasida</taxon>
        <taxon>Haemosporida</taxon>
        <taxon>Plasmodiidae</taxon>
        <taxon>Plasmodium</taxon>
        <taxon>Plasmodium (Plasmodium)</taxon>
    </lineage>
</organism>
<dbReference type="AlphaFoldDB" id="A5KD90"/>
<evidence type="ECO:0000313" key="2">
    <source>
        <dbReference type="Proteomes" id="UP000008333"/>
    </source>
</evidence>
<comment type="caution">
    <text evidence="1">The sequence shown here is derived from an EMBL/GenBank/DDBJ whole genome shotgun (WGS) entry which is preliminary data.</text>
</comment>
<name>A5KD90_PLAVS</name>
<dbReference type="InParanoid" id="A5KD90"/>
<dbReference type="OMA" id="GKNEHEN"/>
<dbReference type="InterPro" id="IPR008780">
    <property type="entry name" value="Plasmodium_Vir"/>
</dbReference>
<protein>
    <submittedName>
        <fullName evidence="1">Variable surface protein Vir7, putative</fullName>
    </submittedName>
</protein>
<evidence type="ECO:0000313" key="1">
    <source>
        <dbReference type="EMBL" id="EDL42679.1"/>
    </source>
</evidence>
<keyword evidence="2" id="KW-1185">Reference proteome</keyword>
<dbReference type="GeneID" id="5471698"/>
<sequence>MNYFLGDSDKDFLNTKYYYGKLNTGWDGCQFYGFYEEAKNILDKNKVLENDSDKILRALCYIYKNRSSGSLDSDKCNFLYFWLGNILLEKLLTNDLFHEVILALFNTLVNVNQHKLCTAPHDYMYKDDFKDIKTIFDCSEDYKSYKEKHIYPRMSCNNNYKSYLDTNINIYNKFYGECEIEKKEKEYCKAFRKYFPDNKPNLLSEINCFLKLNERGSEKFADGPESELVQLQEEKSNRVSPQEEKLAVGLGSGVQSHALPLESSVTEPEAGGFQILGSLDHSERTTPSITSKSITGAVSVAAALVPSYLLYNYTPAGNLINKLLGRTTRMNHNPLTDAQLINNFYQPEQFNSERSGYNISYRPV</sequence>
<dbReference type="VEuPathDB" id="PlasmoDB:PVX_064190"/>
<proteinExistence type="predicted"/>
<gene>
    <name evidence="1" type="ORF">PVX_064190</name>
</gene>
<reference evidence="1 2" key="1">
    <citation type="journal article" date="2008" name="Nature">
        <title>Comparative genomics of the neglected human malaria parasite Plasmodium vivax.</title>
        <authorList>
            <person name="Carlton J.M."/>
            <person name="Adams J.H."/>
            <person name="Silva J.C."/>
            <person name="Bidwell S.L."/>
            <person name="Lorenzi H."/>
            <person name="Caler E."/>
            <person name="Crabtree J."/>
            <person name="Angiuoli S.V."/>
            <person name="Merino E.F."/>
            <person name="Amedeo P."/>
            <person name="Cheng Q."/>
            <person name="Coulson R.M."/>
            <person name="Crabb B.S."/>
            <person name="Del Portillo H.A."/>
            <person name="Essien K."/>
            <person name="Feldblyum T.V."/>
            <person name="Fernandez-Becerra C."/>
            <person name="Gilson P.R."/>
            <person name="Gueye A.H."/>
            <person name="Guo X."/>
            <person name="Kang'a S."/>
            <person name="Kooij T.W."/>
            <person name="Korsinczky M."/>
            <person name="Meyer E.V."/>
            <person name="Nene V."/>
            <person name="Paulsen I."/>
            <person name="White O."/>
            <person name="Ralph S.A."/>
            <person name="Ren Q."/>
            <person name="Sargeant T.J."/>
            <person name="Salzberg S.L."/>
            <person name="Stoeckert C.J."/>
            <person name="Sullivan S.A."/>
            <person name="Yamamoto M.M."/>
            <person name="Hoffman S.L."/>
            <person name="Wortman J.R."/>
            <person name="Gardner M.J."/>
            <person name="Galinski M.R."/>
            <person name="Barnwell J.W."/>
            <person name="Fraser-Liggett C.M."/>
        </authorList>
    </citation>
    <scope>NUCLEOTIDE SEQUENCE [LARGE SCALE GENOMIC DNA]</scope>
    <source>
        <strain evidence="1 2">Salvador I</strain>
    </source>
</reference>
<dbReference type="EMBL" id="AAKM01000272">
    <property type="protein sequence ID" value="EDL42679.1"/>
    <property type="molecule type" value="Genomic_DNA"/>
</dbReference>
<dbReference type="KEGG" id="pvx:PVX_064190"/>
<dbReference type="PhylomeDB" id="A5KD90"/>
<accession>A5KD90</accession>
<dbReference type="Proteomes" id="UP000008333">
    <property type="component" value="Unassembled WGS sequence"/>
</dbReference>